<dbReference type="GO" id="GO:0043093">
    <property type="term" value="P:FtsZ-dependent cytokinesis"/>
    <property type="evidence" value="ECO:0007669"/>
    <property type="project" value="TreeGrafter"/>
</dbReference>
<comment type="subunit">
    <text evidence="8">Homodimer. Interacts with FtsZ.</text>
</comment>
<gene>
    <name evidence="11" type="ORF">DRP53_01320</name>
</gene>
<dbReference type="SUPFAM" id="SSF102829">
    <property type="entry name" value="Cell division protein ZapA-like"/>
    <property type="match status" value="1"/>
</dbReference>
<dbReference type="GO" id="GO:0000921">
    <property type="term" value="P:septin ring assembly"/>
    <property type="evidence" value="ECO:0007669"/>
    <property type="project" value="TreeGrafter"/>
</dbReference>
<comment type="function">
    <text evidence="7">Activator of cell division through the inhibition of FtsZ GTPase activity, therefore promoting FtsZ assembly into bundles of protofilaments necessary for the formation of the division Z ring. It is recruited early at mid-cell but it is not essential for cell division.</text>
</comment>
<feature type="coiled-coil region" evidence="10">
    <location>
        <begin position="62"/>
        <end position="89"/>
    </location>
</feature>
<dbReference type="InterPro" id="IPR036192">
    <property type="entry name" value="Cell_div_ZapA-like_sf"/>
</dbReference>
<evidence type="ECO:0000256" key="3">
    <source>
        <dbReference type="ARBA" id="ARBA00022490"/>
    </source>
</evidence>
<evidence type="ECO:0000313" key="12">
    <source>
        <dbReference type="Proteomes" id="UP000268469"/>
    </source>
</evidence>
<name>A0A660SLY2_UNCW3</name>
<keyword evidence="3" id="KW-0963">Cytoplasm</keyword>
<evidence type="ECO:0000256" key="10">
    <source>
        <dbReference type="SAM" id="Coils"/>
    </source>
</evidence>
<dbReference type="EMBL" id="QNBE01000007">
    <property type="protein sequence ID" value="RKX71522.1"/>
    <property type="molecule type" value="Genomic_DNA"/>
</dbReference>
<evidence type="ECO:0000256" key="8">
    <source>
        <dbReference type="ARBA" id="ARBA00026068"/>
    </source>
</evidence>
<dbReference type="PANTHER" id="PTHR34981">
    <property type="entry name" value="CELL DIVISION PROTEIN ZAPA"/>
    <property type="match status" value="1"/>
</dbReference>
<dbReference type="GO" id="GO:0032153">
    <property type="term" value="C:cell division site"/>
    <property type="evidence" value="ECO:0007669"/>
    <property type="project" value="TreeGrafter"/>
</dbReference>
<evidence type="ECO:0000256" key="9">
    <source>
        <dbReference type="ARBA" id="ARBA00033158"/>
    </source>
</evidence>
<dbReference type="Gene3D" id="3.30.160.880">
    <property type="entry name" value="Cell division protein ZapA protomer, N-terminal domain"/>
    <property type="match status" value="1"/>
</dbReference>
<evidence type="ECO:0000256" key="4">
    <source>
        <dbReference type="ARBA" id="ARBA00022618"/>
    </source>
</evidence>
<keyword evidence="10" id="KW-0175">Coiled coil</keyword>
<dbReference type="InterPro" id="IPR042233">
    <property type="entry name" value="Cell_div_ZapA_N"/>
</dbReference>
<keyword evidence="5" id="KW-0717">Septation</keyword>
<dbReference type="GO" id="GO:0030428">
    <property type="term" value="C:cell septum"/>
    <property type="evidence" value="ECO:0007669"/>
    <property type="project" value="TreeGrafter"/>
</dbReference>
<evidence type="ECO:0000313" key="11">
    <source>
        <dbReference type="EMBL" id="RKX71522.1"/>
    </source>
</evidence>
<keyword evidence="4 11" id="KW-0132">Cell division</keyword>
<dbReference type="InterPro" id="IPR007838">
    <property type="entry name" value="Cell_div_ZapA-like"/>
</dbReference>
<accession>A0A660SLY2</accession>
<dbReference type="Proteomes" id="UP000268469">
    <property type="component" value="Unassembled WGS sequence"/>
</dbReference>
<comment type="subcellular location">
    <subcellularLocation>
        <location evidence="1">Cytoplasm</location>
    </subcellularLocation>
</comment>
<dbReference type="Pfam" id="PF05164">
    <property type="entry name" value="ZapA"/>
    <property type="match status" value="1"/>
</dbReference>
<dbReference type="AlphaFoldDB" id="A0A660SLY2"/>
<evidence type="ECO:0000256" key="2">
    <source>
        <dbReference type="ARBA" id="ARBA00015195"/>
    </source>
</evidence>
<evidence type="ECO:0000256" key="6">
    <source>
        <dbReference type="ARBA" id="ARBA00023306"/>
    </source>
</evidence>
<keyword evidence="6" id="KW-0131">Cell cycle</keyword>
<dbReference type="PANTHER" id="PTHR34981:SF1">
    <property type="entry name" value="CELL DIVISION PROTEIN ZAPA"/>
    <property type="match status" value="1"/>
</dbReference>
<evidence type="ECO:0000256" key="1">
    <source>
        <dbReference type="ARBA" id="ARBA00004496"/>
    </source>
</evidence>
<proteinExistence type="predicted"/>
<comment type="caution">
    <text evidence="11">The sequence shown here is derived from an EMBL/GenBank/DDBJ whole genome shotgun (WGS) entry which is preliminary data.</text>
</comment>
<sequence>MSDQNEAIVTIFGSEYRIKTDVDLDRLKHLADLVDEKMREIHKSMSLPSTTKIAVIACLNFLDEYLTRIEELEGREEELKGRLRELIDRLDVALEI</sequence>
<evidence type="ECO:0000256" key="7">
    <source>
        <dbReference type="ARBA" id="ARBA00024910"/>
    </source>
</evidence>
<organism evidence="11 12">
    <name type="scientific">candidate division WOR-3 bacterium</name>
    <dbReference type="NCBI Taxonomy" id="2052148"/>
    <lineage>
        <taxon>Bacteria</taxon>
        <taxon>Bacteria division WOR-3</taxon>
    </lineage>
</organism>
<reference evidence="11 12" key="1">
    <citation type="submission" date="2018-06" db="EMBL/GenBank/DDBJ databases">
        <title>Extensive metabolic versatility and redundancy in microbially diverse, dynamic hydrothermal sediments.</title>
        <authorList>
            <person name="Dombrowski N."/>
            <person name="Teske A."/>
            <person name="Baker B.J."/>
        </authorList>
    </citation>
    <scope>NUCLEOTIDE SEQUENCE [LARGE SCALE GENOMIC DNA]</scope>
    <source>
        <strain evidence="11">B36_G15</strain>
    </source>
</reference>
<dbReference type="Gene3D" id="1.20.5.50">
    <property type="match status" value="1"/>
</dbReference>
<dbReference type="GO" id="GO:0000917">
    <property type="term" value="P:division septum assembly"/>
    <property type="evidence" value="ECO:0007669"/>
    <property type="project" value="UniProtKB-KW"/>
</dbReference>
<protein>
    <recommendedName>
        <fullName evidence="2">Cell division protein ZapA</fullName>
    </recommendedName>
    <alternativeName>
        <fullName evidence="9">Z ring-associated protein ZapA</fullName>
    </alternativeName>
</protein>
<evidence type="ECO:0000256" key="5">
    <source>
        <dbReference type="ARBA" id="ARBA00023210"/>
    </source>
</evidence>
<dbReference type="GO" id="GO:0005829">
    <property type="term" value="C:cytosol"/>
    <property type="evidence" value="ECO:0007669"/>
    <property type="project" value="TreeGrafter"/>
</dbReference>